<dbReference type="GO" id="GO:0006935">
    <property type="term" value="P:chemotaxis"/>
    <property type="evidence" value="ECO:0007669"/>
    <property type="project" value="UniProtKB-KW"/>
</dbReference>
<name>A0A2P7R516_9GAMM</name>
<evidence type="ECO:0000256" key="6">
    <source>
        <dbReference type="ARBA" id="ARBA00022692"/>
    </source>
</evidence>
<feature type="chain" id="PRO_5015145188" description="Flagellar protein FliL" evidence="11">
    <location>
        <begin position="20"/>
        <end position="133"/>
    </location>
</feature>
<comment type="similarity">
    <text evidence="3 10">Belongs to the FliL family.</text>
</comment>
<evidence type="ECO:0000256" key="4">
    <source>
        <dbReference type="ARBA" id="ARBA00022475"/>
    </source>
</evidence>
<keyword evidence="8" id="KW-1133">Transmembrane helix</keyword>
<reference evidence="12 13" key="1">
    <citation type="submission" date="2018-03" db="EMBL/GenBank/DDBJ databases">
        <title>The draft genome of Zobellella sp. 59N8.</title>
        <authorList>
            <person name="Liu L."/>
            <person name="Li L."/>
            <person name="Zhang X."/>
            <person name="Liang L."/>
            <person name="Wang T."/>
        </authorList>
    </citation>
    <scope>NUCLEOTIDE SEQUENCE [LARGE SCALE GENOMIC DNA]</scope>
    <source>
        <strain evidence="12 13">59N8</strain>
    </source>
</reference>
<evidence type="ECO:0000313" key="12">
    <source>
        <dbReference type="EMBL" id="PSJ45321.1"/>
    </source>
</evidence>
<keyword evidence="6" id="KW-0812">Transmembrane</keyword>
<evidence type="ECO:0000256" key="2">
    <source>
        <dbReference type="ARBA" id="ARBA00004162"/>
    </source>
</evidence>
<keyword evidence="7 10" id="KW-0283">Flagellar rotation</keyword>
<protein>
    <recommendedName>
        <fullName evidence="10">Flagellar protein FliL</fullName>
    </recommendedName>
</protein>
<proteinExistence type="inferred from homology"/>
<comment type="caution">
    <text evidence="12">The sequence shown here is derived from an EMBL/GenBank/DDBJ whole genome shotgun (WGS) entry which is preliminary data.</text>
</comment>
<dbReference type="InterPro" id="IPR005503">
    <property type="entry name" value="FliL"/>
</dbReference>
<keyword evidence="12" id="KW-0969">Cilium</keyword>
<dbReference type="PANTHER" id="PTHR35091:SF5">
    <property type="entry name" value="FLAGELLAR PROTEIN FLIL"/>
    <property type="match status" value="1"/>
</dbReference>
<dbReference type="RefSeq" id="WP_106729890.1">
    <property type="nucleotide sequence ID" value="NZ_PXYG01000004.1"/>
</dbReference>
<comment type="subcellular location">
    <subcellularLocation>
        <location evidence="10">Cell inner membrane</location>
    </subcellularLocation>
    <subcellularLocation>
        <location evidence="2">Cell membrane</location>
        <topology evidence="2">Single-pass membrane protein</topology>
    </subcellularLocation>
</comment>
<keyword evidence="5 10" id="KW-0145">Chemotaxis</keyword>
<dbReference type="Pfam" id="PF03748">
    <property type="entry name" value="FliL"/>
    <property type="match status" value="1"/>
</dbReference>
<sequence>MLRFVALCICLATAGQLSAQQAPPAPEGPLYYTMTPDIITNYQNSGQTLGYIRVSVDLMLERTDQMPLVEQHMPLLRDALNGLLAEKNQQEIRSLPVRSELAAEGQRRLNDLLLQETGQAPIRRLLFTNFLYQ</sequence>
<feature type="signal peptide" evidence="11">
    <location>
        <begin position="1"/>
        <end position="19"/>
    </location>
</feature>
<dbReference type="Proteomes" id="UP000240243">
    <property type="component" value="Unassembled WGS sequence"/>
</dbReference>
<evidence type="ECO:0000256" key="11">
    <source>
        <dbReference type="SAM" id="SignalP"/>
    </source>
</evidence>
<dbReference type="GO" id="GO:0071978">
    <property type="term" value="P:bacterial-type flagellum-dependent swarming motility"/>
    <property type="evidence" value="ECO:0007669"/>
    <property type="project" value="TreeGrafter"/>
</dbReference>
<dbReference type="EMBL" id="PXYG01000004">
    <property type="protein sequence ID" value="PSJ45321.1"/>
    <property type="molecule type" value="Genomic_DNA"/>
</dbReference>
<dbReference type="PANTHER" id="PTHR35091">
    <property type="entry name" value="FLAGELLAR PROTEIN FLIL"/>
    <property type="match status" value="1"/>
</dbReference>
<evidence type="ECO:0000256" key="9">
    <source>
        <dbReference type="ARBA" id="ARBA00023136"/>
    </source>
</evidence>
<comment type="function">
    <text evidence="1 10">Controls the rotational direction of flagella during chemotaxis.</text>
</comment>
<keyword evidence="13" id="KW-1185">Reference proteome</keyword>
<evidence type="ECO:0000256" key="7">
    <source>
        <dbReference type="ARBA" id="ARBA00022779"/>
    </source>
</evidence>
<gene>
    <name evidence="12" type="ORF">C7H85_11750</name>
</gene>
<keyword evidence="9 10" id="KW-0472">Membrane</keyword>
<dbReference type="GO" id="GO:0005886">
    <property type="term" value="C:plasma membrane"/>
    <property type="evidence" value="ECO:0007669"/>
    <property type="project" value="UniProtKB-SubCell"/>
</dbReference>
<evidence type="ECO:0000256" key="10">
    <source>
        <dbReference type="RuleBase" id="RU364125"/>
    </source>
</evidence>
<keyword evidence="12" id="KW-0966">Cell projection</keyword>
<organism evidence="12 13">
    <name type="scientific">Zobellella endophytica</name>
    <dbReference type="NCBI Taxonomy" id="2116700"/>
    <lineage>
        <taxon>Bacteria</taxon>
        <taxon>Pseudomonadati</taxon>
        <taxon>Pseudomonadota</taxon>
        <taxon>Gammaproteobacteria</taxon>
        <taxon>Aeromonadales</taxon>
        <taxon>Aeromonadaceae</taxon>
        <taxon>Zobellella</taxon>
    </lineage>
</organism>
<evidence type="ECO:0000256" key="5">
    <source>
        <dbReference type="ARBA" id="ARBA00022500"/>
    </source>
</evidence>
<evidence type="ECO:0000256" key="8">
    <source>
        <dbReference type="ARBA" id="ARBA00022989"/>
    </source>
</evidence>
<dbReference type="AlphaFoldDB" id="A0A2P7R516"/>
<evidence type="ECO:0000256" key="1">
    <source>
        <dbReference type="ARBA" id="ARBA00002254"/>
    </source>
</evidence>
<keyword evidence="10" id="KW-0997">Cell inner membrane</keyword>
<keyword evidence="12" id="KW-0282">Flagellum</keyword>
<dbReference type="OrthoDB" id="5588622at2"/>
<keyword evidence="4" id="KW-1003">Cell membrane</keyword>
<evidence type="ECO:0000256" key="3">
    <source>
        <dbReference type="ARBA" id="ARBA00008281"/>
    </source>
</evidence>
<dbReference type="GO" id="GO:0009425">
    <property type="term" value="C:bacterial-type flagellum basal body"/>
    <property type="evidence" value="ECO:0007669"/>
    <property type="project" value="InterPro"/>
</dbReference>
<accession>A0A2P7R516</accession>
<keyword evidence="11" id="KW-0732">Signal</keyword>
<evidence type="ECO:0000313" key="13">
    <source>
        <dbReference type="Proteomes" id="UP000240243"/>
    </source>
</evidence>